<keyword evidence="3" id="KW-1185">Reference proteome</keyword>
<keyword evidence="2" id="KW-0378">Hydrolase</keyword>
<dbReference type="Gene3D" id="3.90.950.20">
    <property type="entry name" value="CinA-like"/>
    <property type="match status" value="1"/>
</dbReference>
<dbReference type="GO" id="GO:0016787">
    <property type="term" value="F:hydrolase activity"/>
    <property type="evidence" value="ECO:0007669"/>
    <property type="project" value="UniProtKB-KW"/>
</dbReference>
<reference evidence="2 3" key="1">
    <citation type="submission" date="2019-08" db="EMBL/GenBank/DDBJ databases">
        <authorList>
            <person name="Guy L."/>
        </authorList>
    </citation>
    <scope>NUCLEOTIDE SEQUENCE [LARGE SCALE GENOMIC DNA]</scope>
    <source>
        <strain evidence="2 3">SGT-108</strain>
    </source>
</reference>
<protein>
    <submittedName>
        <fullName evidence="2">Nicotinamide-nucleotide amidohydrolase PncC</fullName>
    </submittedName>
</protein>
<dbReference type="NCBIfam" id="TIGR00199">
    <property type="entry name" value="PncC_domain"/>
    <property type="match status" value="1"/>
</dbReference>
<proteinExistence type="predicted"/>
<evidence type="ECO:0000313" key="2">
    <source>
        <dbReference type="EMBL" id="VVC76250.1"/>
    </source>
</evidence>
<accession>A0A5E4PGS9</accession>
<gene>
    <name evidence="2" type="primary">pncC</name>
    <name evidence="2" type="ORF">AQUSIP_15560</name>
</gene>
<dbReference type="InterPro" id="IPR008136">
    <property type="entry name" value="CinA_C"/>
</dbReference>
<feature type="domain" description="CinA C-terminal" evidence="1">
    <location>
        <begin position="7"/>
        <end position="158"/>
    </location>
</feature>
<dbReference type="KEGG" id="asip:AQUSIP_15560"/>
<dbReference type="AlphaFoldDB" id="A0A5E4PGS9"/>
<dbReference type="Pfam" id="PF02464">
    <property type="entry name" value="CinA"/>
    <property type="match status" value="1"/>
</dbReference>
<evidence type="ECO:0000259" key="1">
    <source>
        <dbReference type="Pfam" id="PF02464"/>
    </source>
</evidence>
<dbReference type="EMBL" id="LR699119">
    <property type="protein sequence ID" value="VVC76250.1"/>
    <property type="molecule type" value="Genomic_DNA"/>
</dbReference>
<dbReference type="SUPFAM" id="SSF142433">
    <property type="entry name" value="CinA-like"/>
    <property type="match status" value="1"/>
</dbReference>
<evidence type="ECO:0000313" key="3">
    <source>
        <dbReference type="Proteomes" id="UP000324194"/>
    </source>
</evidence>
<dbReference type="RefSeq" id="WP_148339481.1">
    <property type="nucleotide sequence ID" value="NZ_LR699119.1"/>
</dbReference>
<dbReference type="OrthoDB" id="9801454at2"/>
<dbReference type="InterPro" id="IPR036653">
    <property type="entry name" value="CinA-like_C"/>
</dbReference>
<organism evidence="2 3">
    <name type="scientific">Aquicella siphonis</name>
    <dbReference type="NCBI Taxonomy" id="254247"/>
    <lineage>
        <taxon>Bacteria</taxon>
        <taxon>Pseudomonadati</taxon>
        <taxon>Pseudomonadota</taxon>
        <taxon>Gammaproteobacteria</taxon>
        <taxon>Legionellales</taxon>
        <taxon>Coxiellaceae</taxon>
        <taxon>Aquicella</taxon>
    </lineage>
</organism>
<sequence length="166" mass="17919">MIETLKKLVLETARTLQERGYILTTAESCTGGGLSYWLTSVPGSSDWFDRGYVTYSNDAKTEMLQVDPVILENQGAVSEAAARAMAEGALRNSRANISIAITGIAGPDGGTAEKPVGTVWIAWSGKYFNTLAQHFVFTGDRQSIRLASMASALEKLIELARLQRSA</sequence>
<name>A0A5E4PGS9_9COXI</name>
<dbReference type="Proteomes" id="UP000324194">
    <property type="component" value="Chromosome 1"/>
</dbReference>